<dbReference type="EMBL" id="JAADZU010000082">
    <property type="protein sequence ID" value="NDK91777.1"/>
    <property type="molecule type" value="Genomic_DNA"/>
</dbReference>
<evidence type="ECO:0000256" key="3">
    <source>
        <dbReference type="ARBA" id="ARBA00022475"/>
    </source>
</evidence>
<dbReference type="AlphaFoldDB" id="A0A7K3LW55"/>
<dbReference type="PRINTS" id="PR01264">
    <property type="entry name" value="MECHCHANNEL"/>
</dbReference>
<dbReference type="InterPro" id="IPR037673">
    <property type="entry name" value="MSC/AndL"/>
</dbReference>
<dbReference type="RefSeq" id="WP_162128874.1">
    <property type="nucleotide sequence ID" value="NZ_JAADZU010000082.1"/>
</dbReference>
<protein>
    <submittedName>
        <fullName evidence="11">Large conductance mechanosensitive channel protein MscL</fullName>
    </submittedName>
</protein>
<keyword evidence="5 10" id="KW-1133">Transmembrane helix</keyword>
<evidence type="ECO:0000313" key="11">
    <source>
        <dbReference type="EMBL" id="NDK91777.1"/>
    </source>
</evidence>
<accession>A0A7K3LW55</accession>
<feature type="region of interest" description="Disordered" evidence="9">
    <location>
        <begin position="148"/>
        <end position="178"/>
    </location>
</feature>
<keyword evidence="4 10" id="KW-0812">Transmembrane</keyword>
<sequence>MLKGFKDFILKGNVIDLATAVIIGTAFTAIVTAFTDGIVQPIINTIPWSPDQAAGLGFNIISDKPSTFVNLGSVITATINFLIIAAVVYFIIILPYNKLASLAGFGGEKELVATEVDLLTEIRDLLDPDAAEKAAAAKAAADEEAAAAKATAAFDKPSGPPPAVAPLPETTRISTPPP</sequence>
<comment type="caution">
    <text evidence="11">The sequence shown here is derived from an EMBL/GenBank/DDBJ whole genome shotgun (WGS) entry which is preliminary data.</text>
</comment>
<evidence type="ECO:0000256" key="5">
    <source>
        <dbReference type="ARBA" id="ARBA00022989"/>
    </source>
</evidence>
<organism evidence="11 12">
    <name type="scientific">Gordonia desulfuricans</name>
    <dbReference type="NCBI Taxonomy" id="89051"/>
    <lineage>
        <taxon>Bacteria</taxon>
        <taxon>Bacillati</taxon>
        <taxon>Actinomycetota</taxon>
        <taxon>Actinomycetes</taxon>
        <taxon>Mycobacteriales</taxon>
        <taxon>Gordoniaceae</taxon>
        <taxon>Gordonia</taxon>
    </lineage>
</organism>
<evidence type="ECO:0000256" key="8">
    <source>
        <dbReference type="ARBA" id="ARBA00023303"/>
    </source>
</evidence>
<feature type="non-terminal residue" evidence="11">
    <location>
        <position position="178"/>
    </location>
</feature>
<dbReference type="Pfam" id="PF01741">
    <property type="entry name" value="MscL"/>
    <property type="match status" value="1"/>
</dbReference>
<evidence type="ECO:0000256" key="2">
    <source>
        <dbReference type="ARBA" id="ARBA00022448"/>
    </source>
</evidence>
<evidence type="ECO:0000256" key="10">
    <source>
        <dbReference type="SAM" id="Phobius"/>
    </source>
</evidence>
<comment type="subcellular location">
    <subcellularLocation>
        <location evidence="1">Membrane</location>
        <topology evidence="1">Multi-pass membrane protein</topology>
    </subcellularLocation>
</comment>
<keyword evidence="7 10" id="KW-0472">Membrane</keyword>
<feature type="transmembrane region" description="Helical" evidence="10">
    <location>
        <begin position="12"/>
        <end position="34"/>
    </location>
</feature>
<proteinExistence type="inferred from homology"/>
<dbReference type="Gene3D" id="1.10.1200.120">
    <property type="entry name" value="Large-conductance mechanosensitive channel, MscL, domain 1"/>
    <property type="match status" value="1"/>
</dbReference>
<evidence type="ECO:0000313" key="12">
    <source>
        <dbReference type="Proteomes" id="UP000466307"/>
    </source>
</evidence>
<keyword evidence="8" id="KW-0407">Ion channel</keyword>
<name>A0A7K3LW55_9ACTN</name>
<keyword evidence="3" id="KW-1003">Cell membrane</keyword>
<keyword evidence="2" id="KW-0813">Transport</keyword>
<gene>
    <name evidence="11" type="primary">mscL</name>
    <name evidence="11" type="ORF">GYA93_19695</name>
</gene>
<dbReference type="GO" id="GO:0016020">
    <property type="term" value="C:membrane"/>
    <property type="evidence" value="ECO:0007669"/>
    <property type="project" value="UniProtKB-SubCell"/>
</dbReference>
<dbReference type="GO" id="GO:0008381">
    <property type="term" value="F:mechanosensitive monoatomic ion channel activity"/>
    <property type="evidence" value="ECO:0007669"/>
    <property type="project" value="InterPro"/>
</dbReference>
<dbReference type="InterPro" id="IPR001185">
    <property type="entry name" value="MS_channel"/>
</dbReference>
<dbReference type="Proteomes" id="UP000466307">
    <property type="component" value="Unassembled WGS sequence"/>
</dbReference>
<reference evidence="11 12" key="1">
    <citation type="submission" date="2020-01" db="EMBL/GenBank/DDBJ databases">
        <title>Investigation of new actinobacteria for the biodesulphurisation of diesel fuel.</title>
        <authorList>
            <person name="Athi Narayanan S.M."/>
        </authorList>
    </citation>
    <scope>NUCLEOTIDE SEQUENCE [LARGE SCALE GENOMIC DNA]</scope>
    <source>
        <strain evidence="11 12">213E</strain>
    </source>
</reference>
<dbReference type="HAMAP" id="MF_00115">
    <property type="entry name" value="MscL"/>
    <property type="match status" value="1"/>
</dbReference>
<dbReference type="NCBIfam" id="TIGR00220">
    <property type="entry name" value="mscL"/>
    <property type="match status" value="1"/>
</dbReference>
<dbReference type="PANTHER" id="PTHR30266">
    <property type="entry name" value="MECHANOSENSITIVE CHANNEL MSCL"/>
    <property type="match status" value="1"/>
</dbReference>
<dbReference type="SUPFAM" id="SSF81330">
    <property type="entry name" value="Gated mechanosensitive channel"/>
    <property type="match status" value="1"/>
</dbReference>
<evidence type="ECO:0000256" key="6">
    <source>
        <dbReference type="ARBA" id="ARBA00023065"/>
    </source>
</evidence>
<dbReference type="InterPro" id="IPR036019">
    <property type="entry name" value="MscL_channel"/>
</dbReference>
<evidence type="ECO:0000256" key="9">
    <source>
        <dbReference type="SAM" id="MobiDB-lite"/>
    </source>
</evidence>
<evidence type="ECO:0000256" key="7">
    <source>
        <dbReference type="ARBA" id="ARBA00023136"/>
    </source>
</evidence>
<evidence type="ECO:0000256" key="1">
    <source>
        <dbReference type="ARBA" id="ARBA00004141"/>
    </source>
</evidence>
<keyword evidence="12" id="KW-1185">Reference proteome</keyword>
<dbReference type="PANTHER" id="PTHR30266:SF2">
    <property type="entry name" value="LARGE-CONDUCTANCE MECHANOSENSITIVE CHANNEL"/>
    <property type="match status" value="1"/>
</dbReference>
<keyword evidence="6" id="KW-0406">Ion transport</keyword>
<feature type="transmembrane region" description="Helical" evidence="10">
    <location>
        <begin position="68"/>
        <end position="92"/>
    </location>
</feature>
<evidence type="ECO:0000256" key="4">
    <source>
        <dbReference type="ARBA" id="ARBA00022692"/>
    </source>
</evidence>